<feature type="domain" description="Tubulin/FtsZ GTPase" evidence="3">
    <location>
        <begin position="12"/>
        <end position="118"/>
    </location>
</feature>
<dbReference type="InterPro" id="IPR045061">
    <property type="entry name" value="FtsZ/CetZ"/>
</dbReference>
<dbReference type="SMART" id="SM00864">
    <property type="entry name" value="Tubulin"/>
    <property type="match status" value="1"/>
</dbReference>
<name>A0A382G806_9ZZZZ</name>
<proteinExistence type="predicted"/>
<dbReference type="EMBL" id="UINC01053906">
    <property type="protein sequence ID" value="SVB70992.1"/>
    <property type="molecule type" value="Genomic_DNA"/>
</dbReference>
<dbReference type="GO" id="GO:0003924">
    <property type="term" value="F:GTPase activity"/>
    <property type="evidence" value="ECO:0007669"/>
    <property type="project" value="InterPro"/>
</dbReference>
<dbReference type="SUPFAM" id="SSF52490">
    <property type="entry name" value="Tubulin nucleotide-binding domain-like"/>
    <property type="match status" value="1"/>
</dbReference>
<evidence type="ECO:0000256" key="1">
    <source>
        <dbReference type="ARBA" id="ARBA00022741"/>
    </source>
</evidence>
<dbReference type="PANTHER" id="PTHR30314:SF3">
    <property type="entry name" value="MITOCHONDRIAL DIVISION PROTEIN FSZA"/>
    <property type="match status" value="1"/>
</dbReference>
<evidence type="ECO:0000313" key="4">
    <source>
        <dbReference type="EMBL" id="SVB70992.1"/>
    </source>
</evidence>
<dbReference type="InterPro" id="IPR020805">
    <property type="entry name" value="Cell_div_FtsZ_CS"/>
</dbReference>
<dbReference type="AlphaFoldDB" id="A0A382G806"/>
<dbReference type="PROSITE" id="PS01134">
    <property type="entry name" value="FTSZ_1"/>
    <property type="match status" value="1"/>
</dbReference>
<accession>A0A382G806</accession>
<dbReference type="Gene3D" id="3.40.50.1440">
    <property type="entry name" value="Tubulin/FtsZ, GTPase domain"/>
    <property type="match status" value="1"/>
</dbReference>
<dbReference type="InterPro" id="IPR036525">
    <property type="entry name" value="Tubulin/FtsZ_GTPase_sf"/>
</dbReference>
<evidence type="ECO:0000259" key="3">
    <source>
        <dbReference type="SMART" id="SM00864"/>
    </source>
</evidence>
<reference evidence="4" key="1">
    <citation type="submission" date="2018-05" db="EMBL/GenBank/DDBJ databases">
        <authorList>
            <person name="Lanie J.A."/>
            <person name="Ng W.-L."/>
            <person name="Kazmierczak K.M."/>
            <person name="Andrzejewski T.M."/>
            <person name="Davidsen T.M."/>
            <person name="Wayne K.J."/>
            <person name="Tettelin H."/>
            <person name="Glass J.I."/>
            <person name="Rusch D."/>
            <person name="Podicherti R."/>
            <person name="Tsui H.-C.T."/>
            <person name="Winkler M.E."/>
        </authorList>
    </citation>
    <scope>NUCLEOTIDE SEQUENCE</scope>
</reference>
<organism evidence="4">
    <name type="scientific">marine metagenome</name>
    <dbReference type="NCBI Taxonomy" id="408172"/>
    <lineage>
        <taxon>unclassified sequences</taxon>
        <taxon>metagenomes</taxon>
        <taxon>ecological metagenomes</taxon>
    </lineage>
</organism>
<dbReference type="GO" id="GO:0051301">
    <property type="term" value="P:cell division"/>
    <property type="evidence" value="ECO:0007669"/>
    <property type="project" value="TreeGrafter"/>
</dbReference>
<dbReference type="PROSITE" id="PS01135">
    <property type="entry name" value="FTSZ_2"/>
    <property type="match status" value="1"/>
</dbReference>
<sequence length="118" mass="12332">MVEEKIEIGQAQVAVIGVGGGGSNAVNRMYRNKIPHIQYVAVNTDAQALSNSDVPHKLRVGDRLARGMGVGGNPEKGRLCHEEDREHILEIVNKKDMVFVAAGMGGGTGTGGAPVVAS</sequence>
<dbReference type="GO" id="GO:0032153">
    <property type="term" value="C:cell division site"/>
    <property type="evidence" value="ECO:0007669"/>
    <property type="project" value="TreeGrafter"/>
</dbReference>
<dbReference type="GO" id="GO:0005737">
    <property type="term" value="C:cytoplasm"/>
    <property type="evidence" value="ECO:0007669"/>
    <property type="project" value="TreeGrafter"/>
</dbReference>
<evidence type="ECO:0000256" key="2">
    <source>
        <dbReference type="ARBA" id="ARBA00023134"/>
    </source>
</evidence>
<dbReference type="PANTHER" id="PTHR30314">
    <property type="entry name" value="CELL DIVISION PROTEIN FTSZ-RELATED"/>
    <property type="match status" value="1"/>
</dbReference>
<protein>
    <recommendedName>
        <fullName evidence="3">Tubulin/FtsZ GTPase domain-containing protein</fullName>
    </recommendedName>
</protein>
<gene>
    <name evidence="4" type="ORF">METZ01_LOCUS223846</name>
</gene>
<dbReference type="GO" id="GO:0005525">
    <property type="term" value="F:GTP binding"/>
    <property type="evidence" value="ECO:0007669"/>
    <property type="project" value="UniProtKB-KW"/>
</dbReference>
<feature type="non-terminal residue" evidence="4">
    <location>
        <position position="118"/>
    </location>
</feature>
<dbReference type="Pfam" id="PF00091">
    <property type="entry name" value="Tubulin"/>
    <property type="match status" value="1"/>
</dbReference>
<keyword evidence="2" id="KW-0342">GTP-binding</keyword>
<keyword evidence="1" id="KW-0547">Nucleotide-binding</keyword>
<dbReference type="InterPro" id="IPR003008">
    <property type="entry name" value="Tubulin_FtsZ_GTPase"/>
</dbReference>